<name>A0A172XXC3_9FLAO</name>
<dbReference type="KEGG" id="chh:A0O34_14490"/>
<gene>
    <name evidence="3" type="ORF">A0O34_14490</name>
</gene>
<evidence type="ECO:0000313" key="3">
    <source>
        <dbReference type="EMBL" id="ANF51638.1"/>
    </source>
</evidence>
<dbReference type="SUPFAM" id="SSF55486">
    <property type="entry name" value="Metalloproteases ('zincins'), catalytic domain"/>
    <property type="match status" value="1"/>
</dbReference>
<reference evidence="3 4" key="1">
    <citation type="submission" date="2016-04" db="EMBL/GenBank/DDBJ databases">
        <title>Complete Genome Sequence of Chryseobacterium sp. IHBB 10212.</title>
        <authorList>
            <person name="Pal M."/>
            <person name="Swarnkar M.K."/>
            <person name="Kaushal K."/>
            <person name="Chhibber S."/>
            <person name="Singh A.K."/>
            <person name="Gulati A."/>
        </authorList>
    </citation>
    <scope>NUCLEOTIDE SEQUENCE [LARGE SCALE GENOMIC DNA]</scope>
    <source>
        <strain evidence="3 4">IHBB 10212</strain>
    </source>
</reference>
<feature type="domain" description="Secretion system C-terminal sorting" evidence="2">
    <location>
        <begin position="668"/>
        <end position="735"/>
    </location>
</feature>
<evidence type="ECO:0000313" key="4">
    <source>
        <dbReference type="Proteomes" id="UP000077824"/>
    </source>
</evidence>
<sequence length="742" mass="81075">MNAQSYTNTYNGVNYSSSRPYNLNVIYFVPNDIPLDPAYKTRLSAILLWGQNFYKQNMIQNGYGSKTFGLFTETINPNNVEINVIHGASPHTSYTYNNRTTMDTEIATYFANNPTLKTSDHTLVITAVTDQSTADAPFFGIGRNCYAIDYPQFNIQYLGTDNYSFTKWFGGMMHELGHGLNLPHSAQTKTEYNDPNKGITLMSFGNSTLGKSPTFINRAGCAVLNSCQVFADAPGVTYYNGNTAGLTGLQTAFNNGILTLYGTFQSNRQVTDVNIYQNPTQYPFPGNNSIAWSVTPSGGAFTVNMPVSELEFTNQNYYLVVQLVLQNGESTFEYYKYSYVNGVPNINIDFSTVYTCVGSSLQLNSNISGASYQWQFENSDGTWSNYPEGNVSGYATFTGSQTSTMTISNISSTYINAPNKARVAVKKADGTMAYTQGWVWKVRGITSQPATLTKTCVGSSLQLSAQASGASYQWQFQNADGSWSNYPEGNVPNYAIFSGTKTTTMTISNISNYYINNPNKARLLVYGENDCTTASNTAIWQAEGITAQPAALTTTCVGSSLQLTAQASGASYQWQYQNANGTWGNYPEGNVPSYATFSGTKTPTMTISNVSANYINGNQARLLVTGSNGCTTTSNTVTWNSKNCAARSGKDDMSDIKNITNSMNDQTVYPNPVEDELTVNLGSVKDNYQVEISNSVGQTIYKTTTSDQTLKVFLSDKPAGIYIVNIKGVKTGSNKSIKIIKK</sequence>
<dbReference type="Pfam" id="PF18962">
    <property type="entry name" value="Por_Secre_tail"/>
    <property type="match status" value="1"/>
</dbReference>
<dbReference type="NCBIfam" id="TIGR04183">
    <property type="entry name" value="Por_Secre_tail"/>
    <property type="match status" value="1"/>
</dbReference>
<dbReference type="InterPro" id="IPR026444">
    <property type="entry name" value="Secre_tail"/>
</dbReference>
<protein>
    <recommendedName>
        <fullName evidence="2">Secretion system C-terminal sorting domain-containing protein</fullName>
    </recommendedName>
</protein>
<dbReference type="AlphaFoldDB" id="A0A172XXC3"/>
<evidence type="ECO:0000259" key="2">
    <source>
        <dbReference type="Pfam" id="PF18962"/>
    </source>
</evidence>
<dbReference type="EMBL" id="CP015199">
    <property type="protein sequence ID" value="ANF51638.1"/>
    <property type="molecule type" value="Genomic_DNA"/>
</dbReference>
<keyword evidence="4" id="KW-1185">Reference proteome</keyword>
<dbReference type="STRING" id="1685010.A0O34_14490"/>
<accession>A0A172XXC3</accession>
<keyword evidence="1" id="KW-0732">Signal</keyword>
<dbReference type="Proteomes" id="UP000077824">
    <property type="component" value="Chromosome"/>
</dbReference>
<organism evidence="3 4">
    <name type="scientific">Chryseobacterium glaciei</name>
    <dbReference type="NCBI Taxonomy" id="1685010"/>
    <lineage>
        <taxon>Bacteria</taxon>
        <taxon>Pseudomonadati</taxon>
        <taxon>Bacteroidota</taxon>
        <taxon>Flavobacteriia</taxon>
        <taxon>Flavobacteriales</taxon>
        <taxon>Weeksellaceae</taxon>
        <taxon>Chryseobacterium group</taxon>
        <taxon>Chryseobacterium</taxon>
    </lineage>
</organism>
<evidence type="ECO:0000256" key="1">
    <source>
        <dbReference type="ARBA" id="ARBA00022729"/>
    </source>
</evidence>
<proteinExistence type="predicted"/>